<reference evidence="2" key="1">
    <citation type="submission" date="2023-06" db="EMBL/GenBank/DDBJ databases">
        <title>Comparative genomics of Bacillaceae isolates and their secondary metabolite potential.</title>
        <authorList>
            <person name="Song L."/>
            <person name="Nielsen L.J."/>
            <person name="Mohite O."/>
            <person name="Xu X."/>
            <person name="Weber T."/>
            <person name="Kovacs A.T."/>
        </authorList>
    </citation>
    <scope>NUCLEOTIDE SEQUENCE</scope>
    <source>
        <strain evidence="2">G1S1</strain>
    </source>
</reference>
<dbReference type="Pfam" id="PF03235">
    <property type="entry name" value="GmrSD_N"/>
    <property type="match status" value="1"/>
</dbReference>
<dbReference type="RefSeq" id="WP_289350803.1">
    <property type="nucleotide sequence ID" value="NZ_JAUCFI010000003.1"/>
</dbReference>
<dbReference type="AlphaFoldDB" id="A0AAJ1QQZ4"/>
<sequence>MSTKYVVNNSTVETVLSWVNAGEIAIPEIQRPFVWNASKVRDLMDSLYQGFPVGYLITWKNPDTNLKDGTTSHGKKILIDGQQRITALTASLLGHQVVGTDFKKKRIQIAFHPLDERFEVSNSAIRKNPVWIPDISLFFQPNFQFFDFVRGYSQQNPDVDVNKIGNVIDRLTKIRYSSLGIIELSHELDIETVTEIFIRINSQGVVLSQADFVMSKIAVNEEYNGIHIRKMIDYFCHLATHPADYDSIVQNDREFAETDYFQKLKWIKNHTESLYKPEYNDLLRVAFTFKFLRGKLSNLVSLLSGRDFETREYKEDIAEASFKRLEEGVLAFVTETNFKRYLMIVKSTGIIHKSLIRSQNVLNFGYILYLLLRQKNIENAEIESIVRRWIVLSILTGRYSGSAESMFEFDIRRFDQAQDPKQFVKHTEEGELSEAFWSNILVSRLNTSVSSSPFFQLYLMAQIKNNDRAFLSKAIEVRHLIEERGDIHHIFPKKYLQKNGFTNRSQYNQVANYVYIQQEINIAIRDKAPEVYMKEIEEQCCTKNTNYGGIIDENELLANLKSNCVPLSLFHMNANQYEEFLEERRILMSKKIQEYYEQL</sequence>
<dbReference type="PANTHER" id="PTHR37292">
    <property type="entry name" value="VNG6097C"/>
    <property type="match status" value="1"/>
</dbReference>
<protein>
    <submittedName>
        <fullName evidence="2">DUF262 domain-containing protein</fullName>
    </submittedName>
</protein>
<gene>
    <name evidence="2" type="ORF">QUF85_22805</name>
</gene>
<organism evidence="2 3">
    <name type="scientific">Peribacillus frigoritolerans</name>
    <dbReference type="NCBI Taxonomy" id="450367"/>
    <lineage>
        <taxon>Bacteria</taxon>
        <taxon>Bacillati</taxon>
        <taxon>Bacillota</taxon>
        <taxon>Bacilli</taxon>
        <taxon>Bacillales</taxon>
        <taxon>Bacillaceae</taxon>
        <taxon>Peribacillus</taxon>
    </lineage>
</organism>
<feature type="domain" description="GmrSD restriction endonucleases N-terminal" evidence="1">
    <location>
        <begin position="20"/>
        <end position="217"/>
    </location>
</feature>
<dbReference type="Proteomes" id="UP001238973">
    <property type="component" value="Unassembled WGS sequence"/>
</dbReference>
<dbReference type="EMBL" id="JAUCFI010000003">
    <property type="protein sequence ID" value="MDM5286117.1"/>
    <property type="molecule type" value="Genomic_DNA"/>
</dbReference>
<comment type="caution">
    <text evidence="2">The sequence shown here is derived from an EMBL/GenBank/DDBJ whole genome shotgun (WGS) entry which is preliminary data.</text>
</comment>
<dbReference type="InterPro" id="IPR004919">
    <property type="entry name" value="GmrSD_N"/>
</dbReference>
<evidence type="ECO:0000313" key="2">
    <source>
        <dbReference type="EMBL" id="MDM5286117.1"/>
    </source>
</evidence>
<evidence type="ECO:0000259" key="1">
    <source>
        <dbReference type="Pfam" id="PF03235"/>
    </source>
</evidence>
<accession>A0AAJ1QQZ4</accession>
<dbReference type="PANTHER" id="PTHR37292:SF2">
    <property type="entry name" value="DUF262 DOMAIN-CONTAINING PROTEIN"/>
    <property type="match status" value="1"/>
</dbReference>
<proteinExistence type="predicted"/>
<evidence type="ECO:0000313" key="3">
    <source>
        <dbReference type="Proteomes" id="UP001238973"/>
    </source>
</evidence>
<name>A0AAJ1QQZ4_9BACI</name>